<dbReference type="SUPFAM" id="SSF140663">
    <property type="entry name" value="TTHA0068-like"/>
    <property type="match status" value="1"/>
</dbReference>
<dbReference type="Pfam" id="PF03745">
    <property type="entry name" value="DUF309"/>
    <property type="match status" value="1"/>
</dbReference>
<dbReference type="OrthoDB" id="165483at2"/>
<sequence length="173" mass="20544">MNYPDEYIQYLVEFHGRRDYFECHEILEEYWKEHPPLRRDSVWVGLIQIAVGLYHYRRGNHAGAARTLVKARQILTKRAEETAELGLDVFALADSLDDYIQRIHANIPYESLMLPITDSELSSICENECKRQSLIWGDKSNLTDSQLIHRHTMRDRSDIIEERNKQLQMRRQK</sequence>
<dbReference type="Gene3D" id="1.10.3450.10">
    <property type="entry name" value="TTHA0068-like"/>
    <property type="match status" value="1"/>
</dbReference>
<dbReference type="InterPro" id="IPR023203">
    <property type="entry name" value="TTHA0068_sf"/>
</dbReference>
<dbReference type="AlphaFoldDB" id="A0A2S7N4G5"/>
<keyword evidence="2" id="KW-1185">Reference proteome</keyword>
<organism evidence="1 2">
    <name type="scientific">Pradoshia eiseniae</name>
    <dbReference type="NCBI Taxonomy" id="2064768"/>
    <lineage>
        <taxon>Bacteria</taxon>
        <taxon>Bacillati</taxon>
        <taxon>Bacillota</taxon>
        <taxon>Bacilli</taxon>
        <taxon>Bacillales</taxon>
        <taxon>Bacillaceae</taxon>
        <taxon>Pradoshia</taxon>
    </lineage>
</organism>
<gene>
    <name evidence="1" type="ORF">CYL18_02985</name>
</gene>
<dbReference type="PANTHER" id="PTHR34796">
    <property type="entry name" value="EXPRESSED PROTEIN"/>
    <property type="match status" value="1"/>
</dbReference>
<reference evidence="1 2" key="1">
    <citation type="submission" date="2017-12" db="EMBL/GenBank/DDBJ databases">
        <title>Taxonomic description and draft genome of Pradoshia cofamensis Gen. nov., sp. nov., a thermotolerant bacillale isolated from anterior gut of earthworm Eisenia fetida.</title>
        <authorList>
            <person name="Saha T."/>
            <person name="Chakraborty R."/>
        </authorList>
    </citation>
    <scope>NUCLEOTIDE SEQUENCE [LARGE SCALE GENOMIC DNA]</scope>
    <source>
        <strain evidence="1 2">EAG3</strain>
    </source>
</reference>
<dbReference type="EMBL" id="PKOZ01000001">
    <property type="protein sequence ID" value="PQD96865.1"/>
    <property type="molecule type" value="Genomic_DNA"/>
</dbReference>
<dbReference type="PANTHER" id="PTHR34796:SF1">
    <property type="entry name" value="EXPRESSED PROTEIN"/>
    <property type="match status" value="1"/>
</dbReference>
<accession>A0A2S7N4G5</accession>
<evidence type="ECO:0000313" key="1">
    <source>
        <dbReference type="EMBL" id="PQD96865.1"/>
    </source>
</evidence>
<proteinExistence type="predicted"/>
<comment type="caution">
    <text evidence="1">The sequence shown here is derived from an EMBL/GenBank/DDBJ whole genome shotgun (WGS) entry which is preliminary data.</text>
</comment>
<dbReference type="RefSeq" id="WP_104847960.1">
    <property type="nucleotide sequence ID" value="NZ_PKOZ01000001.1"/>
</dbReference>
<evidence type="ECO:0000313" key="2">
    <source>
        <dbReference type="Proteomes" id="UP000239663"/>
    </source>
</evidence>
<name>A0A2S7N4G5_9BACI</name>
<dbReference type="Proteomes" id="UP000239663">
    <property type="component" value="Unassembled WGS sequence"/>
</dbReference>
<dbReference type="InterPro" id="IPR005500">
    <property type="entry name" value="DUF309"/>
</dbReference>
<protein>
    <submittedName>
        <fullName evidence="1">DUF309 domain-containing protein</fullName>
    </submittedName>
</protein>